<evidence type="ECO:0000259" key="4">
    <source>
        <dbReference type="PROSITE" id="PS51184"/>
    </source>
</evidence>
<dbReference type="Proteomes" id="UP001217089">
    <property type="component" value="Unassembled WGS sequence"/>
</dbReference>
<dbReference type="PANTHER" id="PTHR12461">
    <property type="entry name" value="HYPOXIA-INDUCIBLE FACTOR 1 ALPHA INHIBITOR-RELATED"/>
    <property type="match status" value="1"/>
</dbReference>
<feature type="chain" id="PRO_5047206154" evidence="2">
    <location>
        <begin position="19"/>
        <end position="531"/>
    </location>
</feature>
<evidence type="ECO:0000256" key="2">
    <source>
        <dbReference type="SAM" id="SignalP"/>
    </source>
</evidence>
<dbReference type="PROSITE" id="PS51184">
    <property type="entry name" value="JMJC"/>
    <property type="match status" value="1"/>
</dbReference>
<feature type="region of interest" description="Disordered" evidence="1">
    <location>
        <begin position="495"/>
        <end position="531"/>
    </location>
</feature>
<dbReference type="Gene3D" id="2.60.120.650">
    <property type="entry name" value="Cupin"/>
    <property type="match status" value="1"/>
</dbReference>
<dbReference type="SUPFAM" id="SSF47473">
    <property type="entry name" value="EF-hand"/>
    <property type="match status" value="1"/>
</dbReference>
<keyword evidence="2" id="KW-0732">Signal</keyword>
<evidence type="ECO:0000313" key="6">
    <source>
        <dbReference type="Proteomes" id="UP001217089"/>
    </source>
</evidence>
<keyword evidence="6" id="KW-1185">Reference proteome</keyword>
<feature type="domain" description="EF-hand" evidence="3">
    <location>
        <begin position="327"/>
        <end position="362"/>
    </location>
</feature>
<dbReference type="InterPro" id="IPR002048">
    <property type="entry name" value="EF_hand_dom"/>
</dbReference>
<comment type="caution">
    <text evidence="5">The sequence shown here is derived from an EMBL/GenBank/DDBJ whole genome shotgun (WGS) entry which is preliminary data.</text>
</comment>
<protein>
    <submittedName>
        <fullName evidence="5">Uncharacterized protein</fullName>
    </submittedName>
</protein>
<evidence type="ECO:0000313" key="5">
    <source>
        <dbReference type="EMBL" id="KAJ8317857.1"/>
    </source>
</evidence>
<dbReference type="InterPro" id="IPR041667">
    <property type="entry name" value="Cupin_8"/>
</dbReference>
<proteinExistence type="predicted"/>
<dbReference type="Pfam" id="PF13621">
    <property type="entry name" value="Cupin_8"/>
    <property type="match status" value="1"/>
</dbReference>
<feature type="domain" description="JmjC" evidence="4">
    <location>
        <begin position="128"/>
        <end position="281"/>
    </location>
</feature>
<dbReference type="InterPro" id="IPR011992">
    <property type="entry name" value="EF-hand-dom_pair"/>
</dbReference>
<dbReference type="SMART" id="SM00558">
    <property type="entry name" value="JmjC"/>
    <property type="match status" value="1"/>
</dbReference>
<dbReference type="EMBL" id="JARBDR010000214">
    <property type="protein sequence ID" value="KAJ8317857.1"/>
    <property type="molecule type" value="Genomic_DNA"/>
</dbReference>
<organism evidence="5 6">
    <name type="scientific">Tegillarca granosa</name>
    <name type="common">Malaysian cockle</name>
    <name type="synonym">Anadara granosa</name>
    <dbReference type="NCBI Taxonomy" id="220873"/>
    <lineage>
        <taxon>Eukaryota</taxon>
        <taxon>Metazoa</taxon>
        <taxon>Spiralia</taxon>
        <taxon>Lophotrochozoa</taxon>
        <taxon>Mollusca</taxon>
        <taxon>Bivalvia</taxon>
        <taxon>Autobranchia</taxon>
        <taxon>Pteriomorphia</taxon>
        <taxon>Arcoida</taxon>
        <taxon>Arcoidea</taxon>
        <taxon>Arcidae</taxon>
        <taxon>Tegillarca</taxon>
    </lineage>
</organism>
<gene>
    <name evidence="5" type="ORF">KUTeg_002948</name>
</gene>
<reference evidence="5 6" key="1">
    <citation type="submission" date="2022-12" db="EMBL/GenBank/DDBJ databases">
        <title>Chromosome-level genome of Tegillarca granosa.</title>
        <authorList>
            <person name="Kim J."/>
        </authorList>
    </citation>
    <scope>NUCLEOTIDE SEQUENCE [LARGE SCALE GENOMIC DNA]</scope>
    <source>
        <strain evidence="5">Teg-2019</strain>
        <tissue evidence="5">Adductor muscle</tissue>
    </source>
</reference>
<accession>A0ABQ9FKN4</accession>
<dbReference type="PROSITE" id="PS50222">
    <property type="entry name" value="EF_HAND_2"/>
    <property type="match status" value="1"/>
</dbReference>
<evidence type="ECO:0000259" key="3">
    <source>
        <dbReference type="PROSITE" id="PS50222"/>
    </source>
</evidence>
<dbReference type="SUPFAM" id="SSF51197">
    <property type="entry name" value="Clavaminate synthase-like"/>
    <property type="match status" value="1"/>
</dbReference>
<feature type="compositionally biased region" description="Basic and acidic residues" evidence="1">
    <location>
        <begin position="501"/>
        <end position="531"/>
    </location>
</feature>
<sequence>MEGSIVCLICIFSGLVSSHPPGHLKPLGSHLPPNEQIPVLSKFPSPTKFYEEYVKKGIPVLFKNILESVDMPVYYKWTDDYLAENYGNITVDVELGKKEDRKYGGLVRKNLSFFLEKYKNLDAYMVENLHLEMKKDMAIPSSLRCGGFQKFIHSIVMWFSSGGTKSHLHIDALDNINCLLDGKKDLFLIDKKYSHLVEADGWNKEGTFSDVDVDSVDMYKFPKFQNIPWYQVNLTKGDCFYIPYKWYHHVYSHPGRNFAVNVWFFHLWWFNVTDCIDADPELSSAIPYTKFPKPMEHEEIRQYIFMLFLENDVISRETFVEKLEKLGFNDDRDSLFDKIDKNYDGQLSLEEMYMFVDEIINTKLWKFLTEKYKQEFSDETNDGNTNTSESKHRKKVIEEILEKVIQKTSKKVTRENIGKSNTGNIEETLDEKTEKAIEKVVEKLGKETENNIEKIVQELSQKTENLDIESVNELFKKSENFLNVLESENSYEEDLNIFDSDSNKDDESRDYKDDETGNKGHTELDLCKSNR</sequence>
<evidence type="ECO:0000256" key="1">
    <source>
        <dbReference type="SAM" id="MobiDB-lite"/>
    </source>
</evidence>
<feature type="signal peptide" evidence="2">
    <location>
        <begin position="1"/>
        <end position="18"/>
    </location>
</feature>
<dbReference type="InterPro" id="IPR003347">
    <property type="entry name" value="JmjC_dom"/>
</dbReference>
<name>A0ABQ9FKN4_TEGGR</name>
<dbReference type="PANTHER" id="PTHR12461:SF18">
    <property type="entry name" value="JMJC DOMAIN-CONTAINING PROTEIN"/>
    <property type="match status" value="1"/>
</dbReference>